<organism evidence="2 3">
    <name type="scientific">Dorcoceras hygrometricum</name>
    <dbReference type="NCBI Taxonomy" id="472368"/>
    <lineage>
        <taxon>Eukaryota</taxon>
        <taxon>Viridiplantae</taxon>
        <taxon>Streptophyta</taxon>
        <taxon>Embryophyta</taxon>
        <taxon>Tracheophyta</taxon>
        <taxon>Spermatophyta</taxon>
        <taxon>Magnoliopsida</taxon>
        <taxon>eudicotyledons</taxon>
        <taxon>Gunneridae</taxon>
        <taxon>Pentapetalae</taxon>
        <taxon>asterids</taxon>
        <taxon>lamiids</taxon>
        <taxon>Lamiales</taxon>
        <taxon>Gesneriaceae</taxon>
        <taxon>Didymocarpoideae</taxon>
        <taxon>Trichosporeae</taxon>
        <taxon>Loxocarpinae</taxon>
        <taxon>Dorcoceras</taxon>
    </lineage>
</organism>
<dbReference type="EMBL" id="KQ994511">
    <property type="protein sequence ID" value="KZV48010.1"/>
    <property type="molecule type" value="Genomic_DNA"/>
</dbReference>
<evidence type="ECO:0000256" key="1">
    <source>
        <dbReference type="SAM" id="MobiDB-lite"/>
    </source>
</evidence>
<reference evidence="2 3" key="1">
    <citation type="journal article" date="2015" name="Proc. Natl. Acad. Sci. U.S.A.">
        <title>The resurrection genome of Boea hygrometrica: A blueprint for survival of dehydration.</title>
        <authorList>
            <person name="Xiao L."/>
            <person name="Yang G."/>
            <person name="Zhang L."/>
            <person name="Yang X."/>
            <person name="Zhao S."/>
            <person name="Ji Z."/>
            <person name="Zhou Q."/>
            <person name="Hu M."/>
            <person name="Wang Y."/>
            <person name="Chen M."/>
            <person name="Xu Y."/>
            <person name="Jin H."/>
            <person name="Xiao X."/>
            <person name="Hu G."/>
            <person name="Bao F."/>
            <person name="Hu Y."/>
            <person name="Wan P."/>
            <person name="Li L."/>
            <person name="Deng X."/>
            <person name="Kuang T."/>
            <person name="Xiang C."/>
            <person name="Zhu J.K."/>
            <person name="Oliver M.J."/>
            <person name="He Y."/>
        </authorList>
    </citation>
    <scope>NUCLEOTIDE SEQUENCE [LARGE SCALE GENOMIC DNA]</scope>
    <source>
        <strain evidence="3">cv. XS01</strain>
    </source>
</reference>
<evidence type="ECO:0000313" key="2">
    <source>
        <dbReference type="EMBL" id="KZV48010.1"/>
    </source>
</evidence>
<dbReference type="AlphaFoldDB" id="A0A2Z7CLP9"/>
<protein>
    <submittedName>
        <fullName evidence="2">Uncharacterized protein</fullName>
    </submittedName>
</protein>
<evidence type="ECO:0000313" key="3">
    <source>
        <dbReference type="Proteomes" id="UP000250235"/>
    </source>
</evidence>
<sequence length="135" mass="15127">MGKIFLRETKVDPCKLGAIKLMSPNFKGNANGSRRIAVISSSGQLNQKGKAGIGYIRPENSKPNWIKNRLEKDKAKAGYKSSIPNQSRRGSKKVKSVWVKVQPQRDLNGPHTNPKLNRSHNILHVPLWTHILGRL</sequence>
<gene>
    <name evidence="2" type="ORF">F511_32480</name>
</gene>
<accession>A0A2Z7CLP9</accession>
<keyword evidence="3" id="KW-1185">Reference proteome</keyword>
<name>A0A2Z7CLP9_9LAMI</name>
<feature type="region of interest" description="Disordered" evidence="1">
    <location>
        <begin position="76"/>
        <end position="97"/>
    </location>
</feature>
<dbReference type="Proteomes" id="UP000250235">
    <property type="component" value="Unassembled WGS sequence"/>
</dbReference>
<proteinExistence type="predicted"/>